<name>A0A2V1D2E2_9PLEO</name>
<proteinExistence type="predicted"/>
<keyword evidence="2" id="KW-1185">Reference proteome</keyword>
<evidence type="ECO:0000313" key="2">
    <source>
        <dbReference type="Proteomes" id="UP000244855"/>
    </source>
</evidence>
<protein>
    <submittedName>
        <fullName evidence="1">Uncharacterized protein</fullName>
    </submittedName>
</protein>
<accession>A0A2V1D2E2</accession>
<dbReference type="Proteomes" id="UP000244855">
    <property type="component" value="Unassembled WGS sequence"/>
</dbReference>
<organism evidence="1 2">
    <name type="scientific">Periconia macrospinosa</name>
    <dbReference type="NCBI Taxonomy" id="97972"/>
    <lineage>
        <taxon>Eukaryota</taxon>
        <taxon>Fungi</taxon>
        <taxon>Dikarya</taxon>
        <taxon>Ascomycota</taxon>
        <taxon>Pezizomycotina</taxon>
        <taxon>Dothideomycetes</taxon>
        <taxon>Pleosporomycetidae</taxon>
        <taxon>Pleosporales</taxon>
        <taxon>Massarineae</taxon>
        <taxon>Periconiaceae</taxon>
        <taxon>Periconia</taxon>
    </lineage>
</organism>
<dbReference type="EMBL" id="KZ805780">
    <property type="protein sequence ID" value="PVH91789.1"/>
    <property type="molecule type" value="Genomic_DNA"/>
</dbReference>
<gene>
    <name evidence="1" type="ORF">DM02DRAFT_734036</name>
</gene>
<evidence type="ECO:0000313" key="1">
    <source>
        <dbReference type="EMBL" id="PVH91789.1"/>
    </source>
</evidence>
<dbReference type="AlphaFoldDB" id="A0A2V1D2E2"/>
<sequence>MSSLHFLDLPLSIRHQIYAELLVPSFTKDSEERYAYKEATTSILYVNRQIYAESSAIFYARNLFVVICSNSSQAFSGLTPEKTPIFARVKNRSSITQCPRFALSVELRSIKTLSLVQSTSPAYVITSEALPLFFPALVGPTEYPDNRNFGNFTTTGAIALFQTLTFGRLAALTNYPCFSALRIQSNSIAPAHRSAMMRWCDTSRWPFDSVYWPFAIDRLIGSLHLDETFNMLMDSPRKPCSEGEIGAVFDQLLETIDIYWECSGDRFQSQLHLEQYCYGEEDSAATTRRLYSKLYSNVLNLCNTLVREVFAIAKRHPYRANACYTEARRIAESGIQYLNRDERAMGWLPYHSQRDGKKVGVIDQDQGHRWHNDCEEENEFSEANTMLSLKAARVCKKLGDFIAAKEYLEDARASCHLSGIVAEQEESLRDAITLYENGVWRGKEPLKTTEAVLWKRRKVAVESSGMIDSSYRLYHISLMILERRGQLAQLWARTPL</sequence>
<dbReference type="OrthoDB" id="2951834at2759"/>
<reference evidence="1 2" key="1">
    <citation type="journal article" date="2018" name="Sci. Rep.">
        <title>Comparative genomics provides insights into the lifestyle and reveals functional heterogeneity of dark septate endophytic fungi.</title>
        <authorList>
            <person name="Knapp D.G."/>
            <person name="Nemeth J.B."/>
            <person name="Barry K."/>
            <person name="Hainaut M."/>
            <person name="Henrissat B."/>
            <person name="Johnson J."/>
            <person name="Kuo A."/>
            <person name="Lim J.H.P."/>
            <person name="Lipzen A."/>
            <person name="Nolan M."/>
            <person name="Ohm R.A."/>
            <person name="Tamas L."/>
            <person name="Grigoriev I.V."/>
            <person name="Spatafora J.W."/>
            <person name="Nagy L.G."/>
            <person name="Kovacs G.M."/>
        </authorList>
    </citation>
    <scope>NUCLEOTIDE SEQUENCE [LARGE SCALE GENOMIC DNA]</scope>
    <source>
        <strain evidence="1 2">DSE2036</strain>
    </source>
</reference>